<dbReference type="EMBL" id="JAZGUE010000007">
    <property type="protein sequence ID" value="KAL2264557.1"/>
    <property type="molecule type" value="Genomic_DNA"/>
</dbReference>
<gene>
    <name evidence="2" type="ORF">VTJ83DRAFT_7067</name>
</gene>
<comment type="caution">
    <text evidence="2">The sequence shown here is derived from an EMBL/GenBank/DDBJ whole genome shotgun (WGS) entry which is preliminary data.</text>
</comment>
<feature type="region of interest" description="Disordered" evidence="1">
    <location>
        <begin position="1"/>
        <end position="36"/>
    </location>
</feature>
<dbReference type="RefSeq" id="XP_070863284.1">
    <property type="nucleotide sequence ID" value="XM_071013848.1"/>
</dbReference>
<evidence type="ECO:0008006" key="4">
    <source>
        <dbReference type="Google" id="ProtNLM"/>
    </source>
</evidence>
<feature type="region of interest" description="Disordered" evidence="1">
    <location>
        <begin position="76"/>
        <end position="196"/>
    </location>
</feature>
<dbReference type="GeneID" id="98128492"/>
<feature type="compositionally biased region" description="Low complexity" evidence="1">
    <location>
        <begin position="160"/>
        <end position="177"/>
    </location>
</feature>
<reference evidence="2 3" key="1">
    <citation type="journal article" date="2024" name="Commun. Biol.">
        <title>Comparative genomic analysis of thermophilic fungi reveals convergent evolutionary adaptations and gene losses.</title>
        <authorList>
            <person name="Steindorff A.S."/>
            <person name="Aguilar-Pontes M.V."/>
            <person name="Robinson A.J."/>
            <person name="Andreopoulos B."/>
            <person name="LaButti K."/>
            <person name="Kuo A."/>
            <person name="Mondo S."/>
            <person name="Riley R."/>
            <person name="Otillar R."/>
            <person name="Haridas S."/>
            <person name="Lipzen A."/>
            <person name="Grimwood J."/>
            <person name="Schmutz J."/>
            <person name="Clum A."/>
            <person name="Reid I.D."/>
            <person name="Moisan M.C."/>
            <person name="Butler G."/>
            <person name="Nguyen T.T.M."/>
            <person name="Dewar K."/>
            <person name="Conant G."/>
            <person name="Drula E."/>
            <person name="Henrissat B."/>
            <person name="Hansel C."/>
            <person name="Singer S."/>
            <person name="Hutchinson M.I."/>
            <person name="de Vries R.P."/>
            <person name="Natvig D.O."/>
            <person name="Powell A.J."/>
            <person name="Tsang A."/>
            <person name="Grigoriev I.V."/>
        </authorList>
    </citation>
    <scope>NUCLEOTIDE SEQUENCE [LARGE SCALE GENOMIC DNA]</scope>
    <source>
        <strain evidence="2 3">ATCC 22073</strain>
    </source>
</reference>
<dbReference type="Proteomes" id="UP001600064">
    <property type="component" value="Unassembled WGS sequence"/>
</dbReference>
<name>A0ABR4D4S4_9PEZI</name>
<sequence>MLSEPCQFRVHKFSSKPPGHNAARQRENQRRHRARVKGRLAELEAQLESTQARLADALRQIEALTADVHRLRHALHSTQAKAKSEERIRPAQLDAAGRGSPRSETDADPDDQRGSGGSHAAHGSRPLPEMPAPSAPSPSGLDEAPPGPCTGNPPSRSVTITSSNVASSIKSNSSSNIDDPDDDCPFLPPPKPGESTMPCREAFALLQDRVLSITGPELDLSAAAEWLRPGFRRAVVPGSGCRVQTHVLFAFVDHVTGT</sequence>
<evidence type="ECO:0000256" key="1">
    <source>
        <dbReference type="SAM" id="MobiDB-lite"/>
    </source>
</evidence>
<evidence type="ECO:0000313" key="2">
    <source>
        <dbReference type="EMBL" id="KAL2264557.1"/>
    </source>
</evidence>
<proteinExistence type="predicted"/>
<dbReference type="CDD" id="cd14688">
    <property type="entry name" value="bZIP_YAP"/>
    <property type="match status" value="1"/>
</dbReference>
<organism evidence="2 3">
    <name type="scientific">Remersonia thermophila</name>
    <dbReference type="NCBI Taxonomy" id="72144"/>
    <lineage>
        <taxon>Eukaryota</taxon>
        <taxon>Fungi</taxon>
        <taxon>Dikarya</taxon>
        <taxon>Ascomycota</taxon>
        <taxon>Pezizomycotina</taxon>
        <taxon>Sordariomycetes</taxon>
        <taxon>Sordariomycetidae</taxon>
        <taxon>Sordariales</taxon>
        <taxon>Sordariales incertae sedis</taxon>
        <taxon>Remersonia</taxon>
    </lineage>
</organism>
<protein>
    <recommendedName>
        <fullName evidence="4">BZIP domain-containing protein</fullName>
    </recommendedName>
</protein>
<keyword evidence="3" id="KW-1185">Reference proteome</keyword>
<evidence type="ECO:0000313" key="3">
    <source>
        <dbReference type="Proteomes" id="UP001600064"/>
    </source>
</evidence>
<accession>A0ABR4D4S4</accession>
<feature type="compositionally biased region" description="Basic and acidic residues" evidence="1">
    <location>
        <begin position="101"/>
        <end position="113"/>
    </location>
</feature>